<organism evidence="2 3">
    <name type="scientific">Tanacetum coccineum</name>
    <dbReference type="NCBI Taxonomy" id="301880"/>
    <lineage>
        <taxon>Eukaryota</taxon>
        <taxon>Viridiplantae</taxon>
        <taxon>Streptophyta</taxon>
        <taxon>Embryophyta</taxon>
        <taxon>Tracheophyta</taxon>
        <taxon>Spermatophyta</taxon>
        <taxon>Magnoliopsida</taxon>
        <taxon>eudicotyledons</taxon>
        <taxon>Gunneridae</taxon>
        <taxon>Pentapetalae</taxon>
        <taxon>asterids</taxon>
        <taxon>campanulids</taxon>
        <taxon>Asterales</taxon>
        <taxon>Asteraceae</taxon>
        <taxon>Asteroideae</taxon>
        <taxon>Anthemideae</taxon>
        <taxon>Anthemidinae</taxon>
        <taxon>Tanacetum</taxon>
    </lineage>
</organism>
<sequence length="351" mass="39652">MGEGLANLTDPHHTPIITQPSSSQPQKKHKSRRPKEKDKQVPQSSVLSDPTNVIDKDCMTLKELMDFCTKLQQRVLDLENIKIAQAQEITSLKKRVKNLGDQEDASKQGRKIDDINKDAEIILVDETQGRHDDDIMFDVSDLAGEEVFVLEQGVPDCKKDDGVQVNIAATIVSTSSTIPVSAATITEDEITLAQAQAELKSIKPKVTTATTSTTKWILLQEPSESITTTTIPSKDKGKGIMVEEPLNIKKKDQISFDEQEAIRLQAKFDEEVRLARKKDEANVVLIKEWNDIQAKIDADYQLAQRPQAQEQEELTIEERAKLFQQLLEKRRKHFAEKRAEEKRNRPPIKAQ</sequence>
<keyword evidence="3" id="KW-1185">Reference proteome</keyword>
<reference evidence="2" key="2">
    <citation type="submission" date="2022-01" db="EMBL/GenBank/DDBJ databases">
        <authorList>
            <person name="Yamashiro T."/>
            <person name="Shiraishi A."/>
            <person name="Satake H."/>
            <person name="Nakayama K."/>
        </authorList>
    </citation>
    <scope>NUCLEOTIDE SEQUENCE</scope>
</reference>
<evidence type="ECO:0000256" key="1">
    <source>
        <dbReference type="SAM" id="MobiDB-lite"/>
    </source>
</evidence>
<reference evidence="2" key="1">
    <citation type="journal article" date="2022" name="Int. J. Mol. Sci.">
        <title>Draft Genome of Tanacetum Coccineum: Genomic Comparison of Closely Related Tanacetum-Family Plants.</title>
        <authorList>
            <person name="Yamashiro T."/>
            <person name="Shiraishi A."/>
            <person name="Nakayama K."/>
            <person name="Satake H."/>
        </authorList>
    </citation>
    <scope>NUCLEOTIDE SEQUENCE</scope>
</reference>
<feature type="compositionally biased region" description="Low complexity" evidence="1">
    <location>
        <begin position="14"/>
        <end position="25"/>
    </location>
</feature>
<dbReference type="Proteomes" id="UP001151760">
    <property type="component" value="Unassembled WGS sequence"/>
</dbReference>
<feature type="region of interest" description="Disordered" evidence="1">
    <location>
        <begin position="1"/>
        <end position="50"/>
    </location>
</feature>
<proteinExistence type="predicted"/>
<evidence type="ECO:0000313" key="2">
    <source>
        <dbReference type="EMBL" id="GJT23700.1"/>
    </source>
</evidence>
<accession>A0ABQ5C9H6</accession>
<evidence type="ECO:0000313" key="3">
    <source>
        <dbReference type="Proteomes" id="UP001151760"/>
    </source>
</evidence>
<gene>
    <name evidence="2" type="ORF">Tco_0893637</name>
</gene>
<feature type="compositionally biased region" description="Polar residues" evidence="1">
    <location>
        <begin position="41"/>
        <end position="50"/>
    </location>
</feature>
<name>A0ABQ5C9H6_9ASTR</name>
<protein>
    <submittedName>
        <fullName evidence="2">Uncharacterized protein</fullName>
    </submittedName>
</protein>
<comment type="caution">
    <text evidence="2">The sequence shown here is derived from an EMBL/GenBank/DDBJ whole genome shotgun (WGS) entry which is preliminary data.</text>
</comment>
<dbReference type="EMBL" id="BQNB010014076">
    <property type="protein sequence ID" value="GJT23700.1"/>
    <property type="molecule type" value="Genomic_DNA"/>
</dbReference>